<feature type="region of interest" description="Disordered" evidence="1">
    <location>
        <begin position="84"/>
        <end position="160"/>
    </location>
</feature>
<evidence type="ECO:0000313" key="3">
    <source>
        <dbReference type="Proteomes" id="UP001530400"/>
    </source>
</evidence>
<dbReference type="Proteomes" id="UP001530400">
    <property type="component" value="Unassembled WGS sequence"/>
</dbReference>
<gene>
    <name evidence="2" type="ORF">ACHAWO_008855</name>
</gene>
<organism evidence="2 3">
    <name type="scientific">Cyclotella atomus</name>
    <dbReference type="NCBI Taxonomy" id="382360"/>
    <lineage>
        <taxon>Eukaryota</taxon>
        <taxon>Sar</taxon>
        <taxon>Stramenopiles</taxon>
        <taxon>Ochrophyta</taxon>
        <taxon>Bacillariophyta</taxon>
        <taxon>Coscinodiscophyceae</taxon>
        <taxon>Thalassiosirophycidae</taxon>
        <taxon>Stephanodiscales</taxon>
        <taxon>Stephanodiscaceae</taxon>
        <taxon>Cyclotella</taxon>
    </lineage>
</organism>
<proteinExistence type="predicted"/>
<comment type="caution">
    <text evidence="2">The sequence shown here is derived from an EMBL/GenBank/DDBJ whole genome shotgun (WGS) entry which is preliminary data.</text>
</comment>
<sequence>MSNFQSVSSLLSPVDAARFTGRYEMEVEGKDGKPVKVLRSIRKADLDKLLLSGSITPTKAPPLKENAVDDLCNLMESKAVITKSPTVSPKVDKKSQAVDSVKLARARKSNVSSETKSEEQKVKGILRKKAPKAPATSISPVRRSRRISGCARTRFGGVSD</sequence>
<name>A0ABD3QTA4_9STRA</name>
<dbReference type="AlphaFoldDB" id="A0ABD3QTA4"/>
<keyword evidence="3" id="KW-1185">Reference proteome</keyword>
<evidence type="ECO:0000256" key="1">
    <source>
        <dbReference type="SAM" id="MobiDB-lite"/>
    </source>
</evidence>
<protein>
    <submittedName>
        <fullName evidence="2">Uncharacterized protein</fullName>
    </submittedName>
</protein>
<evidence type="ECO:0000313" key="2">
    <source>
        <dbReference type="EMBL" id="KAL3803605.1"/>
    </source>
</evidence>
<accession>A0ABD3QTA4</accession>
<reference evidence="2 3" key="1">
    <citation type="submission" date="2024-10" db="EMBL/GenBank/DDBJ databases">
        <title>Updated reference genomes for cyclostephanoid diatoms.</title>
        <authorList>
            <person name="Roberts W.R."/>
            <person name="Alverson A.J."/>
        </authorList>
    </citation>
    <scope>NUCLEOTIDE SEQUENCE [LARGE SCALE GENOMIC DNA]</scope>
    <source>
        <strain evidence="2 3">AJA010-31</strain>
    </source>
</reference>
<dbReference type="EMBL" id="JALLPJ020000066">
    <property type="protein sequence ID" value="KAL3803605.1"/>
    <property type="molecule type" value="Genomic_DNA"/>
</dbReference>